<name>A0ABV1JJ24_NEIPO</name>
<dbReference type="Proteomes" id="UP001447151">
    <property type="component" value="Unassembled WGS sequence"/>
</dbReference>
<dbReference type="EMBL" id="JBECZB010000004">
    <property type="protein sequence ID" value="MEQ3510492.1"/>
    <property type="molecule type" value="Genomic_DNA"/>
</dbReference>
<organism evidence="2 3">
    <name type="scientific">Neisseria polysaccharea</name>
    <dbReference type="NCBI Taxonomy" id="489"/>
    <lineage>
        <taxon>Bacteria</taxon>
        <taxon>Pseudomonadati</taxon>
        <taxon>Pseudomonadota</taxon>
        <taxon>Betaproteobacteria</taxon>
        <taxon>Neisseriales</taxon>
        <taxon>Neisseriaceae</taxon>
        <taxon>Neisseria</taxon>
    </lineage>
</organism>
<accession>A0ABV1JJ24</accession>
<evidence type="ECO:0000313" key="2">
    <source>
        <dbReference type="EMBL" id="MEQ3510492.1"/>
    </source>
</evidence>
<dbReference type="RefSeq" id="WP_349272643.1">
    <property type="nucleotide sequence ID" value="NZ_JBECZB010000004.1"/>
</dbReference>
<comment type="caution">
    <text evidence="2">The sequence shown here is derived from an EMBL/GenBank/DDBJ whole genome shotgun (WGS) entry which is preliminary data.</text>
</comment>
<keyword evidence="1" id="KW-0812">Transmembrane</keyword>
<keyword evidence="3" id="KW-1185">Reference proteome</keyword>
<keyword evidence="1" id="KW-0472">Membrane</keyword>
<evidence type="ECO:0000256" key="1">
    <source>
        <dbReference type="SAM" id="Phobius"/>
    </source>
</evidence>
<sequence length="66" mass="7916">MELWKAIWHTVFDFFSELFDEKPWQEKDTKSKLKILGALLLGAILTFIFYKVEILNIVHSRKNYPD</sequence>
<gene>
    <name evidence="2" type="ORF">ABM124_04000</name>
</gene>
<keyword evidence="1" id="KW-1133">Transmembrane helix</keyword>
<evidence type="ECO:0000313" key="3">
    <source>
        <dbReference type="Proteomes" id="UP001447151"/>
    </source>
</evidence>
<reference evidence="2 3" key="1">
    <citation type="submission" date="2024-05" db="EMBL/GenBank/DDBJ databases">
        <authorList>
            <person name="Matzinger S.R."/>
            <person name="Bankers L."/>
            <person name="Rossheim A."/>
            <person name="Hetherington-Rauth M.C."/>
            <person name="Smith A."/>
            <person name="Baird S."/>
            <person name="Polanco D."/>
        </authorList>
    </citation>
    <scope>NUCLEOTIDE SEQUENCE [LARGE SCALE GENOMIC DNA]</scope>
    <source>
        <strain evidence="2 3">2024CJ-00066</strain>
    </source>
</reference>
<proteinExistence type="predicted"/>
<protein>
    <submittedName>
        <fullName evidence="2">Transporter</fullName>
    </submittedName>
</protein>
<feature type="transmembrane region" description="Helical" evidence="1">
    <location>
        <begin position="33"/>
        <end position="52"/>
    </location>
</feature>